<name>A0AAD6ZYN9_9AGAR</name>
<evidence type="ECO:0000313" key="2">
    <source>
        <dbReference type="Proteomes" id="UP001218218"/>
    </source>
</evidence>
<dbReference type="Proteomes" id="UP001218218">
    <property type="component" value="Unassembled WGS sequence"/>
</dbReference>
<accession>A0AAD6ZYN9</accession>
<proteinExistence type="predicted"/>
<protein>
    <submittedName>
        <fullName evidence="1">Uncharacterized protein</fullName>
    </submittedName>
</protein>
<reference evidence="1" key="1">
    <citation type="submission" date="2023-03" db="EMBL/GenBank/DDBJ databases">
        <title>Massive genome expansion in bonnet fungi (Mycena s.s.) driven by repeated elements and novel gene families across ecological guilds.</title>
        <authorList>
            <consortium name="Lawrence Berkeley National Laboratory"/>
            <person name="Harder C.B."/>
            <person name="Miyauchi S."/>
            <person name="Viragh M."/>
            <person name="Kuo A."/>
            <person name="Thoen E."/>
            <person name="Andreopoulos B."/>
            <person name="Lu D."/>
            <person name="Skrede I."/>
            <person name="Drula E."/>
            <person name="Henrissat B."/>
            <person name="Morin E."/>
            <person name="Kohler A."/>
            <person name="Barry K."/>
            <person name="LaButti K."/>
            <person name="Morin E."/>
            <person name="Salamov A."/>
            <person name="Lipzen A."/>
            <person name="Mereny Z."/>
            <person name="Hegedus B."/>
            <person name="Baldrian P."/>
            <person name="Stursova M."/>
            <person name="Weitz H."/>
            <person name="Taylor A."/>
            <person name="Grigoriev I.V."/>
            <person name="Nagy L.G."/>
            <person name="Martin F."/>
            <person name="Kauserud H."/>
        </authorList>
    </citation>
    <scope>NUCLEOTIDE SEQUENCE</scope>
    <source>
        <strain evidence="1">CBHHK002</strain>
    </source>
</reference>
<keyword evidence="2" id="KW-1185">Reference proteome</keyword>
<gene>
    <name evidence="1" type="ORF">DFH08DRAFT_937466</name>
</gene>
<comment type="caution">
    <text evidence="1">The sequence shown here is derived from an EMBL/GenBank/DDBJ whole genome shotgun (WGS) entry which is preliminary data.</text>
</comment>
<dbReference type="EMBL" id="JARIHO010000021">
    <property type="protein sequence ID" value="KAJ7346142.1"/>
    <property type="molecule type" value="Genomic_DNA"/>
</dbReference>
<organism evidence="1 2">
    <name type="scientific">Mycena albidolilacea</name>
    <dbReference type="NCBI Taxonomy" id="1033008"/>
    <lineage>
        <taxon>Eukaryota</taxon>
        <taxon>Fungi</taxon>
        <taxon>Dikarya</taxon>
        <taxon>Basidiomycota</taxon>
        <taxon>Agaricomycotina</taxon>
        <taxon>Agaricomycetes</taxon>
        <taxon>Agaricomycetidae</taxon>
        <taxon>Agaricales</taxon>
        <taxon>Marasmiineae</taxon>
        <taxon>Mycenaceae</taxon>
        <taxon>Mycena</taxon>
    </lineage>
</organism>
<dbReference type="AlphaFoldDB" id="A0AAD6ZYN9"/>
<sequence>MYALKIPGVRGLFATMPQVKLRSSSLQSMFPQFTRFNPCSPSKICKMASDLCRVASKFCLNILHSSSSAPRQLPPGFSTSHTLDFGLRTDHAAAECLVFFAQFPETLCLSPSMIAFCSPRDQVHCPLKPNHPRACDFVALGDAQTSSWCPKRSEGISLHSIQRATTTIWWLPPQRLPFSESPQPPSLARKDVYLTIVLKIIRRIEYPKWYIHSTNCHHLGLTWHPQRRLHGQLNAASPWIPDTLFFPSQPVKATAREEGELTPLVHLDGLCCVLTSNFGNDVLWPPPPGLERQYKMSYSNQKMM</sequence>
<evidence type="ECO:0000313" key="1">
    <source>
        <dbReference type="EMBL" id="KAJ7346142.1"/>
    </source>
</evidence>